<organism evidence="19 20">
    <name type="scientific">Bittarella massiliensis</name>
    <name type="common">ex Durand et al. 2017</name>
    <dbReference type="NCBI Taxonomy" id="1720313"/>
    <lineage>
        <taxon>Bacteria</taxon>
        <taxon>Bacillati</taxon>
        <taxon>Bacillota</taxon>
        <taxon>Clostridia</taxon>
        <taxon>Eubacteriales</taxon>
        <taxon>Oscillospiraceae</taxon>
        <taxon>Bittarella (ex Durand et al. 2017)</taxon>
    </lineage>
</organism>
<evidence type="ECO:0000313" key="19">
    <source>
        <dbReference type="EMBL" id="SHG06437.1"/>
    </source>
</evidence>
<dbReference type="EC" id="2.7.13.3" evidence="3"/>
<evidence type="ECO:0000313" key="20">
    <source>
        <dbReference type="Proteomes" id="UP000184089"/>
    </source>
</evidence>
<keyword evidence="5" id="KW-0597">Phosphoprotein</keyword>
<evidence type="ECO:0000256" key="13">
    <source>
        <dbReference type="ARBA" id="ARBA00023136"/>
    </source>
</evidence>
<comment type="caution">
    <text evidence="19">The sequence shown here is derived from an EMBL/GenBank/DDBJ whole genome shotgun (WGS) entry which is preliminary data.</text>
</comment>
<evidence type="ECO:0000256" key="11">
    <source>
        <dbReference type="ARBA" id="ARBA00022989"/>
    </source>
</evidence>
<dbReference type="SMART" id="SM00388">
    <property type="entry name" value="HisKA"/>
    <property type="match status" value="1"/>
</dbReference>
<feature type="transmembrane region" description="Helical" evidence="15">
    <location>
        <begin position="356"/>
        <end position="378"/>
    </location>
</feature>
<reference evidence="19" key="1">
    <citation type="submission" date="2016-11" db="EMBL/GenBank/DDBJ databases">
        <authorList>
            <person name="Varghese N."/>
            <person name="Submissions S."/>
        </authorList>
    </citation>
    <scope>NUCLEOTIDE SEQUENCE</scope>
    <source>
        <strain evidence="19">DSM 4029</strain>
    </source>
</reference>
<keyword evidence="6" id="KW-0808">Transferase</keyword>
<evidence type="ECO:0000259" key="16">
    <source>
        <dbReference type="PROSITE" id="PS50109"/>
    </source>
</evidence>
<dbReference type="Proteomes" id="UP000474718">
    <property type="component" value="Unassembled WGS sequence"/>
</dbReference>
<feature type="domain" description="HAMP" evidence="17">
    <location>
        <begin position="408"/>
        <end position="460"/>
    </location>
</feature>
<dbReference type="SMART" id="SM00304">
    <property type="entry name" value="HAMP"/>
    <property type="match status" value="1"/>
</dbReference>
<keyword evidence="10" id="KW-0067">ATP-binding</keyword>
<dbReference type="GO" id="GO:0005524">
    <property type="term" value="F:ATP binding"/>
    <property type="evidence" value="ECO:0007669"/>
    <property type="project" value="UniProtKB-KW"/>
</dbReference>
<evidence type="ECO:0000313" key="21">
    <source>
        <dbReference type="Proteomes" id="UP000474718"/>
    </source>
</evidence>
<protein>
    <recommendedName>
        <fullName evidence="3">histidine kinase</fullName>
        <ecNumber evidence="3">2.7.13.3</ecNumber>
    </recommendedName>
</protein>
<keyword evidence="8" id="KW-0547">Nucleotide-binding</keyword>
<comment type="subcellular location">
    <subcellularLocation>
        <location evidence="2">Cell membrane</location>
        <topology evidence="2">Multi-pass membrane protein</topology>
    </subcellularLocation>
</comment>
<dbReference type="GO" id="GO:0000155">
    <property type="term" value="F:phosphorelay sensor kinase activity"/>
    <property type="evidence" value="ECO:0007669"/>
    <property type="project" value="InterPro"/>
</dbReference>
<feature type="transmembrane region" description="Helical" evidence="15">
    <location>
        <begin position="231"/>
        <end position="250"/>
    </location>
</feature>
<evidence type="ECO:0000259" key="17">
    <source>
        <dbReference type="PROSITE" id="PS50885"/>
    </source>
</evidence>
<evidence type="ECO:0000256" key="4">
    <source>
        <dbReference type="ARBA" id="ARBA00022475"/>
    </source>
</evidence>
<dbReference type="SMART" id="SM00387">
    <property type="entry name" value="HATPase_c"/>
    <property type="match status" value="1"/>
</dbReference>
<evidence type="ECO:0000256" key="8">
    <source>
        <dbReference type="ARBA" id="ARBA00022741"/>
    </source>
</evidence>
<gene>
    <name evidence="18" type="ORF">GT747_13220</name>
    <name evidence="19" type="ORF">SAMN05444424_1337</name>
</gene>
<evidence type="ECO:0000256" key="10">
    <source>
        <dbReference type="ARBA" id="ARBA00022840"/>
    </source>
</evidence>
<dbReference type="PANTHER" id="PTHR45528">
    <property type="entry name" value="SENSOR HISTIDINE KINASE CPXA"/>
    <property type="match status" value="1"/>
</dbReference>
<reference evidence="20" key="2">
    <citation type="submission" date="2016-11" db="EMBL/GenBank/DDBJ databases">
        <authorList>
            <person name="Jaros S."/>
            <person name="Januszkiewicz K."/>
            <person name="Wedrychowicz H."/>
        </authorList>
    </citation>
    <scope>NUCLEOTIDE SEQUENCE [LARGE SCALE GENOMIC DNA]</scope>
    <source>
        <strain evidence="20">DSM 4029</strain>
    </source>
</reference>
<sequence length="733" mass="81317">MDTRSKNSDARGRALALTAFLLFFASVISLTLAGFSLLQYAHYHTRDGGDNFYQTSEFTYSINSVINLCNEGLSGTAPNAAAEGTAEESSSLITFGSNANYLDSLSYGMQVYAKNTKNGAVYTNTSYPDQDAFLASCRQNQYDFWLIYDRGTTTAYYRLEGSGEGQPPQQVEYTGYYGESYPFYFNPSTDGDGMVLIAIPDIRTYSNSGLSSTVNYTNWHDSLVLFRAMPLWISLSLIGLGLSLVLHRALRRFGQGVARRIRRIPYEFKYVLGILLAVAAAGSLLDGYAIAYSSILTEGNPWMMAILFWLSVLGLYWDLKYNGFKTFRVNIPSVIFSLVRRYNLQFPFQQKIRRQFLTSLLVAIFLGILAFLSAALALMSSSGFFVLVGMGLAVLAVALVGKLIFDYFKIIRQLGQVIDYVGAISRGELDQTISLDPEDDLYPLFHAVRDMQENVKGAIETRIHSEKMKVDLITNVSHDLKTPLTSIISYTQLLRQQTLDPPEANDYVTIIDQKSQRLKSLVQDIFDLSKATSGNLELQLAPLDICQLLEQAVGELEEVVERSGIELIPGHSERPLYVLTDGVKLYRVFENLIVNITKYSLPGSRAYIDIVDSEKTVSVIFKNISSYQMNFAGEQMKERFVRGDLSRTTEGSGLGLAIADTFVDRLGGKLTILVDGDLFKAIVTFPQIPAPKTERELAEQMEAALPEAPERALEPPADPGPDEGGADPCPTNP</sequence>
<dbReference type="Gene3D" id="3.30.565.10">
    <property type="entry name" value="Histidine kinase-like ATPase, C-terminal domain"/>
    <property type="match status" value="1"/>
</dbReference>
<feature type="transmembrane region" description="Helical" evidence="15">
    <location>
        <begin position="302"/>
        <end position="319"/>
    </location>
</feature>
<accession>A0AAQ1MD96</accession>
<keyword evidence="12" id="KW-0902">Two-component regulatory system</keyword>
<proteinExistence type="predicted"/>
<evidence type="ECO:0000256" key="7">
    <source>
        <dbReference type="ARBA" id="ARBA00022692"/>
    </source>
</evidence>
<dbReference type="InterPro" id="IPR003594">
    <property type="entry name" value="HATPase_dom"/>
</dbReference>
<evidence type="ECO:0000256" key="14">
    <source>
        <dbReference type="SAM" id="MobiDB-lite"/>
    </source>
</evidence>
<evidence type="ECO:0000256" key="6">
    <source>
        <dbReference type="ARBA" id="ARBA00022679"/>
    </source>
</evidence>
<feature type="region of interest" description="Disordered" evidence="14">
    <location>
        <begin position="691"/>
        <end position="733"/>
    </location>
</feature>
<dbReference type="AlphaFoldDB" id="A0AAQ1MD96"/>
<name>A0AAQ1MD96_9FIRM</name>
<dbReference type="Pfam" id="PF00512">
    <property type="entry name" value="HisKA"/>
    <property type="match status" value="1"/>
</dbReference>
<dbReference type="SUPFAM" id="SSF55874">
    <property type="entry name" value="ATPase domain of HSP90 chaperone/DNA topoisomerase II/histidine kinase"/>
    <property type="match status" value="1"/>
</dbReference>
<dbReference type="Gene3D" id="1.10.287.130">
    <property type="match status" value="1"/>
</dbReference>
<dbReference type="CDD" id="cd00082">
    <property type="entry name" value="HisKA"/>
    <property type="match status" value="1"/>
</dbReference>
<evidence type="ECO:0000256" key="9">
    <source>
        <dbReference type="ARBA" id="ARBA00022777"/>
    </source>
</evidence>
<evidence type="ECO:0000256" key="15">
    <source>
        <dbReference type="SAM" id="Phobius"/>
    </source>
</evidence>
<dbReference type="PANTHER" id="PTHR45528:SF1">
    <property type="entry name" value="SENSOR HISTIDINE KINASE CPXA"/>
    <property type="match status" value="1"/>
</dbReference>
<evidence type="ECO:0000256" key="12">
    <source>
        <dbReference type="ARBA" id="ARBA00023012"/>
    </source>
</evidence>
<reference evidence="18 21" key="3">
    <citation type="journal article" date="2019" name="Nat. Med.">
        <title>A library of human gut bacterial isolates paired with longitudinal multiomics data enables mechanistic microbiome research.</title>
        <authorList>
            <person name="Poyet M."/>
            <person name="Groussin M."/>
            <person name="Gibbons S.M."/>
            <person name="Avila-Pacheco J."/>
            <person name="Jiang X."/>
            <person name="Kearney S.M."/>
            <person name="Perrotta A.R."/>
            <person name="Berdy B."/>
            <person name="Zhao S."/>
            <person name="Lieberman T.D."/>
            <person name="Swanson P.K."/>
            <person name="Smith M."/>
            <person name="Roesemann S."/>
            <person name="Alexander J.E."/>
            <person name="Rich S.A."/>
            <person name="Livny J."/>
            <person name="Vlamakis H."/>
            <person name="Clish C."/>
            <person name="Bullock K."/>
            <person name="Deik A."/>
            <person name="Scott J."/>
            <person name="Pierce K.A."/>
            <person name="Xavier R.J."/>
            <person name="Alm E.J."/>
        </authorList>
    </citation>
    <scope>NUCLEOTIDE SEQUENCE [LARGE SCALE GENOMIC DNA]</scope>
    <source>
        <strain evidence="18 21">BIOML-A2</strain>
    </source>
</reference>
<dbReference type="InterPro" id="IPR003661">
    <property type="entry name" value="HisK_dim/P_dom"/>
</dbReference>
<dbReference type="Proteomes" id="UP000184089">
    <property type="component" value="Unassembled WGS sequence"/>
</dbReference>
<keyword evidence="4" id="KW-1003">Cell membrane</keyword>
<feature type="transmembrane region" description="Helical" evidence="15">
    <location>
        <begin position="270"/>
        <end position="290"/>
    </location>
</feature>
<keyword evidence="9 19" id="KW-0418">Kinase</keyword>
<feature type="domain" description="Histidine kinase" evidence="16">
    <location>
        <begin position="475"/>
        <end position="689"/>
    </location>
</feature>
<dbReference type="FunFam" id="1.10.287.130:FF:000001">
    <property type="entry name" value="Two-component sensor histidine kinase"/>
    <property type="match status" value="1"/>
</dbReference>
<evidence type="ECO:0000256" key="1">
    <source>
        <dbReference type="ARBA" id="ARBA00000085"/>
    </source>
</evidence>
<keyword evidence="21" id="KW-1185">Reference proteome</keyword>
<evidence type="ECO:0000256" key="2">
    <source>
        <dbReference type="ARBA" id="ARBA00004651"/>
    </source>
</evidence>
<comment type="catalytic activity">
    <reaction evidence="1">
        <text>ATP + protein L-histidine = ADP + protein N-phospho-L-histidine.</text>
        <dbReference type="EC" id="2.7.13.3"/>
    </reaction>
</comment>
<dbReference type="Pfam" id="PF02518">
    <property type="entry name" value="HATPase_c"/>
    <property type="match status" value="1"/>
</dbReference>
<dbReference type="EMBL" id="FQVY01000002">
    <property type="protein sequence ID" value="SHG06437.1"/>
    <property type="molecule type" value="Genomic_DNA"/>
</dbReference>
<feature type="transmembrane region" description="Helical" evidence="15">
    <location>
        <begin position="384"/>
        <end position="405"/>
    </location>
</feature>
<dbReference type="PROSITE" id="PS50885">
    <property type="entry name" value="HAMP"/>
    <property type="match status" value="1"/>
</dbReference>
<dbReference type="InterPro" id="IPR036890">
    <property type="entry name" value="HATPase_C_sf"/>
</dbReference>
<dbReference type="InterPro" id="IPR003660">
    <property type="entry name" value="HAMP_dom"/>
</dbReference>
<keyword evidence="7 15" id="KW-0812">Transmembrane</keyword>
<dbReference type="Gene3D" id="6.10.340.10">
    <property type="match status" value="1"/>
</dbReference>
<dbReference type="InterPro" id="IPR050398">
    <property type="entry name" value="HssS/ArlS-like"/>
</dbReference>
<dbReference type="SUPFAM" id="SSF47384">
    <property type="entry name" value="Homodimeric domain of signal transducing histidine kinase"/>
    <property type="match status" value="1"/>
</dbReference>
<keyword evidence="13 15" id="KW-0472">Membrane</keyword>
<dbReference type="PROSITE" id="PS50109">
    <property type="entry name" value="HIS_KIN"/>
    <property type="match status" value="1"/>
</dbReference>
<dbReference type="GO" id="GO:0005886">
    <property type="term" value="C:plasma membrane"/>
    <property type="evidence" value="ECO:0007669"/>
    <property type="project" value="UniProtKB-SubCell"/>
</dbReference>
<dbReference type="RefSeq" id="WP_044993055.1">
    <property type="nucleotide sequence ID" value="NZ_FQVY01000002.1"/>
</dbReference>
<evidence type="ECO:0000313" key="18">
    <source>
        <dbReference type="EMBL" id="MZL70712.1"/>
    </source>
</evidence>
<evidence type="ECO:0000256" key="3">
    <source>
        <dbReference type="ARBA" id="ARBA00012438"/>
    </source>
</evidence>
<dbReference type="EMBL" id="WWVX01000009">
    <property type="protein sequence ID" value="MZL70712.1"/>
    <property type="molecule type" value="Genomic_DNA"/>
</dbReference>
<evidence type="ECO:0000256" key="5">
    <source>
        <dbReference type="ARBA" id="ARBA00022553"/>
    </source>
</evidence>
<keyword evidence="11 15" id="KW-1133">Transmembrane helix</keyword>
<dbReference type="InterPro" id="IPR036097">
    <property type="entry name" value="HisK_dim/P_sf"/>
</dbReference>
<dbReference type="InterPro" id="IPR005467">
    <property type="entry name" value="His_kinase_dom"/>
</dbReference>